<reference evidence="1" key="1">
    <citation type="journal article" date="2012" name="PLoS ONE">
        <title>Gene sets for utilization of primary and secondary nutrition supplies in the distal gut of endangered iberian lynx.</title>
        <authorList>
            <person name="Alcaide M."/>
            <person name="Messina E."/>
            <person name="Richter M."/>
            <person name="Bargiela R."/>
            <person name="Peplies J."/>
            <person name="Huws S.A."/>
            <person name="Newbold C.J."/>
            <person name="Golyshin P.N."/>
            <person name="Simon M.A."/>
            <person name="Lopez G."/>
            <person name="Yakimov M.M."/>
            <person name="Ferrer M."/>
        </authorList>
    </citation>
    <scope>NUCLEOTIDE SEQUENCE</scope>
</reference>
<gene>
    <name evidence="1" type="ORF">EVA_17259</name>
</gene>
<comment type="caution">
    <text evidence="1">The sequence shown here is derived from an EMBL/GenBank/DDBJ whole genome shotgun (WGS) entry which is preliminary data.</text>
</comment>
<protein>
    <submittedName>
        <fullName evidence="1">Uncharacterized protein</fullName>
    </submittedName>
</protein>
<name>J9C4B6_9ZZZZ</name>
<organism evidence="1">
    <name type="scientific">gut metagenome</name>
    <dbReference type="NCBI Taxonomy" id="749906"/>
    <lineage>
        <taxon>unclassified sequences</taxon>
        <taxon>metagenomes</taxon>
        <taxon>organismal metagenomes</taxon>
    </lineage>
</organism>
<sequence>MRPWRHFAENHVITLYKKLHTEDSIASQCFSNPSCYIPGLGKCFCTHCLRLP</sequence>
<dbReference type="EMBL" id="AMCI01006260">
    <property type="protein sequence ID" value="EJW94635.1"/>
    <property type="molecule type" value="Genomic_DNA"/>
</dbReference>
<dbReference type="AlphaFoldDB" id="J9C4B6"/>
<evidence type="ECO:0000313" key="1">
    <source>
        <dbReference type="EMBL" id="EJW94635.1"/>
    </source>
</evidence>
<proteinExistence type="predicted"/>
<accession>J9C4B6</accession>